<protein>
    <recommendedName>
        <fullName evidence="4">Sugar transporter</fullName>
    </recommendedName>
</protein>
<dbReference type="Proteomes" id="UP001216253">
    <property type="component" value="Unassembled WGS sequence"/>
</dbReference>
<name>A0ABT5WLF8_9SPHN</name>
<organism evidence="2 3">
    <name type="scientific">Novosphingobium album</name>
    <name type="common">ex Liu et al. 2023</name>
    <dbReference type="NCBI Taxonomy" id="3031130"/>
    <lineage>
        <taxon>Bacteria</taxon>
        <taxon>Pseudomonadati</taxon>
        <taxon>Pseudomonadota</taxon>
        <taxon>Alphaproteobacteria</taxon>
        <taxon>Sphingomonadales</taxon>
        <taxon>Sphingomonadaceae</taxon>
        <taxon>Novosphingobium</taxon>
    </lineage>
</organism>
<feature type="transmembrane region" description="Helical" evidence="1">
    <location>
        <begin position="89"/>
        <end position="108"/>
    </location>
</feature>
<reference evidence="2 3" key="1">
    <citation type="submission" date="2023-03" db="EMBL/GenBank/DDBJ databases">
        <title>NovoSphingobium album sp. nov. isolated from polycyclic aromatic hydrocarbons- and heavy-metal polluted soil.</title>
        <authorList>
            <person name="Liu Z."/>
            <person name="Wang K."/>
        </authorList>
    </citation>
    <scope>NUCLEOTIDE SEQUENCE [LARGE SCALE GENOMIC DNA]</scope>
    <source>
        <strain evidence="2 3">H3SJ31-1</strain>
    </source>
</reference>
<comment type="caution">
    <text evidence="2">The sequence shown here is derived from an EMBL/GenBank/DDBJ whole genome shotgun (WGS) entry which is preliminary data.</text>
</comment>
<evidence type="ECO:0000256" key="1">
    <source>
        <dbReference type="SAM" id="Phobius"/>
    </source>
</evidence>
<dbReference type="RefSeq" id="WP_275226946.1">
    <property type="nucleotide sequence ID" value="NZ_JARESE010000010.1"/>
</dbReference>
<keyword evidence="1" id="KW-0812">Transmembrane</keyword>
<accession>A0ABT5WLF8</accession>
<proteinExistence type="predicted"/>
<dbReference type="EMBL" id="JARESE010000010">
    <property type="protein sequence ID" value="MDE8650867.1"/>
    <property type="molecule type" value="Genomic_DNA"/>
</dbReference>
<keyword evidence="3" id="KW-1185">Reference proteome</keyword>
<feature type="transmembrane region" description="Helical" evidence="1">
    <location>
        <begin position="59"/>
        <end position="82"/>
    </location>
</feature>
<evidence type="ECO:0008006" key="4">
    <source>
        <dbReference type="Google" id="ProtNLM"/>
    </source>
</evidence>
<evidence type="ECO:0000313" key="3">
    <source>
        <dbReference type="Proteomes" id="UP001216253"/>
    </source>
</evidence>
<feature type="transmembrane region" description="Helical" evidence="1">
    <location>
        <begin position="120"/>
        <end position="139"/>
    </location>
</feature>
<keyword evidence="1" id="KW-0472">Membrane</keyword>
<keyword evidence="1" id="KW-1133">Transmembrane helix</keyword>
<gene>
    <name evidence="2" type="ORF">PYV00_03920</name>
</gene>
<feature type="transmembrane region" description="Helical" evidence="1">
    <location>
        <begin position="16"/>
        <end position="39"/>
    </location>
</feature>
<evidence type="ECO:0000313" key="2">
    <source>
        <dbReference type="EMBL" id="MDE8650867.1"/>
    </source>
</evidence>
<sequence length="148" mass="16291">MEETVQSGRVGTPWHLWAVGVVSLLWNAFGCFDYIMTNIRDPAYLAAFPPEMMQMIDEFPIWTMAAWACGVWGALAGSLLLLLRSRFAVHAFALSLLGLAASTVYQFGTALPASLRTPGLYAMNAVIWIGAIAFLVYAMRMRAKGVLR</sequence>